<dbReference type="EMBL" id="JAQOSQ010000014">
    <property type="protein sequence ID" value="MDJ1184348.1"/>
    <property type="molecule type" value="Genomic_DNA"/>
</dbReference>
<accession>A0ABT7BYS6</accession>
<dbReference type="RefSeq" id="WP_283759001.1">
    <property type="nucleotide sequence ID" value="NZ_JAQOSQ010000014.1"/>
</dbReference>
<organism evidence="1 2">
    <name type="scientific">Roseofilum casamattae BLCC-M143</name>
    <dbReference type="NCBI Taxonomy" id="3022442"/>
    <lineage>
        <taxon>Bacteria</taxon>
        <taxon>Bacillati</taxon>
        <taxon>Cyanobacteriota</taxon>
        <taxon>Cyanophyceae</taxon>
        <taxon>Desertifilales</taxon>
        <taxon>Desertifilaceae</taxon>
        <taxon>Roseofilum</taxon>
        <taxon>Roseofilum casamattae</taxon>
    </lineage>
</organism>
<sequence>MDSSVDRWDFKLGLQRVCYLDRNKPVTAIATNLLPRSQQTCYRDRSPQ</sequence>
<comment type="caution">
    <text evidence="1">The sequence shown here is derived from an EMBL/GenBank/DDBJ whole genome shotgun (WGS) entry which is preliminary data.</text>
</comment>
<evidence type="ECO:0000313" key="1">
    <source>
        <dbReference type="EMBL" id="MDJ1184348.1"/>
    </source>
</evidence>
<proteinExistence type="predicted"/>
<name>A0ABT7BYS6_9CYAN</name>
<reference evidence="1 2" key="1">
    <citation type="submission" date="2023-01" db="EMBL/GenBank/DDBJ databases">
        <title>Novel diversity within Roseofilum (Cyanobacteria; Desertifilaceae) from marine benthic mats with descriptions of four novel species.</title>
        <authorList>
            <person name="Wang Y."/>
            <person name="Berthold D.E."/>
            <person name="Hu J."/>
            <person name="Lefler F.W."/>
            <person name="Laughinghouse H.D. IV."/>
        </authorList>
    </citation>
    <scope>NUCLEOTIDE SEQUENCE [LARGE SCALE GENOMIC DNA]</scope>
    <source>
        <strain evidence="1 2">BLCC-M143</strain>
    </source>
</reference>
<evidence type="ECO:0000313" key="2">
    <source>
        <dbReference type="Proteomes" id="UP001232992"/>
    </source>
</evidence>
<protein>
    <submittedName>
        <fullName evidence="1">Uncharacterized protein</fullName>
    </submittedName>
</protein>
<gene>
    <name evidence="1" type="ORF">PMH09_14275</name>
</gene>
<dbReference type="Proteomes" id="UP001232992">
    <property type="component" value="Unassembled WGS sequence"/>
</dbReference>
<keyword evidence="2" id="KW-1185">Reference proteome</keyword>